<dbReference type="PANTHER" id="PTHR46917">
    <property type="entry name" value="MORN REPEAT-CONTAINING PROTEIN 2"/>
    <property type="match status" value="1"/>
</dbReference>
<dbReference type="Gene3D" id="2.20.110.10">
    <property type="entry name" value="Histone H3 K4-specific methyltransferase SET7/9 N-terminal domain"/>
    <property type="match status" value="2"/>
</dbReference>
<keyword evidence="1" id="KW-0677">Repeat</keyword>
<dbReference type="InParanoid" id="A0A1S3FAR6"/>
<dbReference type="SMART" id="SM00698">
    <property type="entry name" value="MORN"/>
    <property type="match status" value="3"/>
</dbReference>
<dbReference type="Pfam" id="PF02493">
    <property type="entry name" value="MORN"/>
    <property type="match status" value="3"/>
</dbReference>
<evidence type="ECO:0000256" key="1">
    <source>
        <dbReference type="ARBA" id="ARBA00022737"/>
    </source>
</evidence>
<evidence type="ECO:0000256" key="2">
    <source>
        <dbReference type="SAM" id="MobiDB-lite"/>
    </source>
</evidence>
<dbReference type="OrthoDB" id="437960at2759"/>
<proteinExistence type="predicted"/>
<accession>A0A1S3FAR6</accession>
<reference evidence="4" key="1">
    <citation type="submission" date="2025-08" db="UniProtKB">
        <authorList>
            <consortium name="RefSeq"/>
        </authorList>
    </citation>
    <scope>IDENTIFICATION</scope>
    <source>
        <tissue evidence="4">Kidney</tissue>
    </source>
</reference>
<feature type="compositionally biased region" description="Low complexity" evidence="2">
    <location>
        <begin position="7"/>
        <end position="35"/>
    </location>
</feature>
<dbReference type="CTD" id="729967"/>
<feature type="region of interest" description="Disordered" evidence="2">
    <location>
        <begin position="1"/>
        <end position="82"/>
    </location>
</feature>
<organism evidence="3 4">
    <name type="scientific">Dipodomys ordii</name>
    <name type="common">Ord's kangaroo rat</name>
    <dbReference type="NCBI Taxonomy" id="10020"/>
    <lineage>
        <taxon>Eukaryota</taxon>
        <taxon>Metazoa</taxon>
        <taxon>Chordata</taxon>
        <taxon>Craniata</taxon>
        <taxon>Vertebrata</taxon>
        <taxon>Euteleostomi</taxon>
        <taxon>Mammalia</taxon>
        <taxon>Eutheria</taxon>
        <taxon>Euarchontoglires</taxon>
        <taxon>Glires</taxon>
        <taxon>Rodentia</taxon>
        <taxon>Castorimorpha</taxon>
        <taxon>Heteromyidae</taxon>
        <taxon>Dipodomyinae</taxon>
        <taxon>Dipodomys</taxon>
    </lineage>
</organism>
<evidence type="ECO:0000313" key="4">
    <source>
        <dbReference type="RefSeq" id="XP_012873350.1"/>
    </source>
</evidence>
<dbReference type="GeneID" id="105986793"/>
<dbReference type="InterPro" id="IPR052849">
    <property type="entry name" value="MORN_repeat_protein"/>
</dbReference>
<evidence type="ECO:0000313" key="3">
    <source>
        <dbReference type="Proteomes" id="UP000081671"/>
    </source>
</evidence>
<dbReference type="InterPro" id="IPR003409">
    <property type="entry name" value="MORN"/>
</dbReference>
<dbReference type="AlphaFoldDB" id="A0A1S3FAR6"/>
<dbReference type="RefSeq" id="XP_012873350.1">
    <property type="nucleotide sequence ID" value="XM_013017896.1"/>
</dbReference>
<sequence>MDTETQAGTPGAAAPPRLAAPPAGGEAPAVGHAHASGPRKRRTYLARSAASRGSGREVATPRVGGPNWLRARTSPGAARWGGPRCSRTAHRLLLIGSSHLYFRAAELAGRRETPSPLSPSCSSQSSPSEIFKICFIFPNGDKYDGDCTRTSTGIYERNGIGIHTTPNGIVYTGNWQDDKMNGFGKLEHFSGAVYEGQFKDNMFHGLGTYTFPTGAKYTGNFNENRVEGEGEYTDIQGLQWCGNFHFTAAPGLRLKLFM</sequence>
<gene>
    <name evidence="4" type="primary">Morn2</name>
</gene>
<dbReference type="SUPFAM" id="SSF82185">
    <property type="entry name" value="Histone H3 K4-specific methyltransferase SET7/9 N-terminal domain"/>
    <property type="match status" value="1"/>
</dbReference>
<dbReference type="KEGG" id="dord:105986793"/>
<dbReference type="PANTHER" id="PTHR46917:SF1">
    <property type="entry name" value="MORN REPEAT-CONTAINING PROTEIN 2"/>
    <property type="match status" value="1"/>
</dbReference>
<protein>
    <submittedName>
        <fullName evidence="4">MORN repeat-containing protein 2</fullName>
    </submittedName>
</protein>
<dbReference type="Proteomes" id="UP000081671">
    <property type="component" value="Unplaced"/>
</dbReference>
<name>A0A1S3FAR6_DIPOR</name>
<keyword evidence="3" id="KW-1185">Reference proteome</keyword>